<dbReference type="InterPro" id="IPR032675">
    <property type="entry name" value="LRR_dom_sf"/>
</dbReference>
<dbReference type="GO" id="GO:0005930">
    <property type="term" value="C:axoneme"/>
    <property type="evidence" value="ECO:0007669"/>
    <property type="project" value="UniProtKB-SubCell"/>
</dbReference>
<dbReference type="InterPro" id="IPR040091">
    <property type="entry name" value="LRRC56"/>
</dbReference>
<comment type="subcellular location">
    <subcellularLocation>
        <location evidence="1">Cytoplasm</location>
        <location evidence="1">Cytoskeleton</location>
        <location evidence="1">Cilium axoneme</location>
    </subcellularLocation>
</comment>
<evidence type="ECO:0008006" key="7">
    <source>
        <dbReference type="Google" id="ProtNLM"/>
    </source>
</evidence>
<gene>
    <name evidence="5" type="ORF">WJX72_005550</name>
</gene>
<dbReference type="SUPFAM" id="SSF52058">
    <property type="entry name" value="L domain-like"/>
    <property type="match status" value="1"/>
</dbReference>
<evidence type="ECO:0000256" key="1">
    <source>
        <dbReference type="ARBA" id="ARBA00004430"/>
    </source>
</evidence>
<sequence>MAASPDHTGNPAGNDAWVPSDMEELIQEQQLEEQLLRELAGVQDLREATYLEIEVDTSTASVNSIAQRMPNLRELKLNGSVLESIRDLGSGLKNLQVLWVARCGLSGLEGIGGVPLLRELYASFNHIDNLEPLTGLEHLETLDLEGNALEDIGNLAYLAWCPNLSMITLAGNPVAEDNEYIQQVAAALPQLQTVDDVELRPSTSSRPLSSRQPSPRHVSSRHAGAAGLRQDAGSRRRGHEARYRLGRPAGNSICFQAAVCR</sequence>
<feature type="region of interest" description="Disordered" evidence="4">
    <location>
        <begin position="199"/>
        <end position="242"/>
    </location>
</feature>
<dbReference type="PANTHER" id="PTHR22708">
    <property type="entry name" value="LEUCINE-RICH REPEAT-CONTAINING PROTEIN 56"/>
    <property type="match status" value="1"/>
</dbReference>
<evidence type="ECO:0000313" key="6">
    <source>
        <dbReference type="Proteomes" id="UP001489004"/>
    </source>
</evidence>
<evidence type="ECO:0000256" key="4">
    <source>
        <dbReference type="SAM" id="MobiDB-lite"/>
    </source>
</evidence>
<dbReference type="Proteomes" id="UP001489004">
    <property type="component" value="Unassembled WGS sequence"/>
</dbReference>
<comment type="caution">
    <text evidence="5">The sequence shown here is derived from an EMBL/GenBank/DDBJ whole genome shotgun (WGS) entry which is preliminary data.</text>
</comment>
<dbReference type="EMBL" id="JALJOR010000002">
    <property type="protein sequence ID" value="KAK9823795.1"/>
    <property type="molecule type" value="Genomic_DNA"/>
</dbReference>
<name>A0AAW1QQN1_9CHLO</name>
<organism evidence="5 6">
    <name type="scientific">[Myrmecia] bisecta</name>
    <dbReference type="NCBI Taxonomy" id="41462"/>
    <lineage>
        <taxon>Eukaryota</taxon>
        <taxon>Viridiplantae</taxon>
        <taxon>Chlorophyta</taxon>
        <taxon>core chlorophytes</taxon>
        <taxon>Trebouxiophyceae</taxon>
        <taxon>Trebouxiales</taxon>
        <taxon>Trebouxiaceae</taxon>
        <taxon>Myrmecia</taxon>
    </lineage>
</organism>
<dbReference type="Gene3D" id="3.80.10.10">
    <property type="entry name" value="Ribonuclease Inhibitor"/>
    <property type="match status" value="1"/>
</dbReference>
<dbReference type="Pfam" id="PF12799">
    <property type="entry name" value="LRR_4"/>
    <property type="match status" value="1"/>
</dbReference>
<keyword evidence="6" id="KW-1185">Reference proteome</keyword>
<protein>
    <recommendedName>
        <fullName evidence="7">Leucine-rich repeat-containing protein 56</fullName>
    </recommendedName>
</protein>
<dbReference type="AlphaFoldDB" id="A0AAW1QQN1"/>
<keyword evidence="3" id="KW-0677">Repeat</keyword>
<dbReference type="PANTHER" id="PTHR22708:SF0">
    <property type="entry name" value="LEUCINE-RICH REPEAT-CONTAINING PROTEIN 56"/>
    <property type="match status" value="1"/>
</dbReference>
<evidence type="ECO:0000256" key="2">
    <source>
        <dbReference type="ARBA" id="ARBA00022614"/>
    </source>
</evidence>
<evidence type="ECO:0000256" key="3">
    <source>
        <dbReference type="ARBA" id="ARBA00022737"/>
    </source>
</evidence>
<dbReference type="InterPro" id="IPR025875">
    <property type="entry name" value="Leu-rich_rpt_4"/>
</dbReference>
<dbReference type="PROSITE" id="PS51450">
    <property type="entry name" value="LRR"/>
    <property type="match status" value="2"/>
</dbReference>
<evidence type="ECO:0000313" key="5">
    <source>
        <dbReference type="EMBL" id="KAK9823795.1"/>
    </source>
</evidence>
<reference evidence="5 6" key="1">
    <citation type="journal article" date="2024" name="Nat. Commun.">
        <title>Phylogenomics reveals the evolutionary origins of lichenization in chlorophyte algae.</title>
        <authorList>
            <person name="Puginier C."/>
            <person name="Libourel C."/>
            <person name="Otte J."/>
            <person name="Skaloud P."/>
            <person name="Haon M."/>
            <person name="Grisel S."/>
            <person name="Petersen M."/>
            <person name="Berrin J.G."/>
            <person name="Delaux P.M."/>
            <person name="Dal Grande F."/>
            <person name="Keller J."/>
        </authorList>
    </citation>
    <scope>NUCLEOTIDE SEQUENCE [LARGE SCALE GENOMIC DNA]</scope>
    <source>
        <strain evidence="5 6">SAG 2043</strain>
    </source>
</reference>
<feature type="compositionally biased region" description="Low complexity" evidence="4">
    <location>
        <begin position="200"/>
        <end position="216"/>
    </location>
</feature>
<keyword evidence="2" id="KW-0433">Leucine-rich repeat</keyword>
<proteinExistence type="predicted"/>
<dbReference type="InterPro" id="IPR001611">
    <property type="entry name" value="Leu-rich_rpt"/>
</dbReference>
<accession>A0AAW1QQN1</accession>